<dbReference type="Proteomes" id="UP000176902">
    <property type="component" value="Unassembled WGS sequence"/>
</dbReference>
<dbReference type="PROSITE" id="PS50112">
    <property type="entry name" value="PAS"/>
    <property type="match status" value="1"/>
</dbReference>
<evidence type="ECO:0000313" key="2">
    <source>
        <dbReference type="EMBL" id="OGE33193.1"/>
    </source>
</evidence>
<protein>
    <recommendedName>
        <fullName evidence="1">PAS domain-containing protein</fullName>
    </recommendedName>
</protein>
<proteinExistence type="predicted"/>
<dbReference type="EMBL" id="MFCV01000013">
    <property type="protein sequence ID" value="OGE33193.1"/>
    <property type="molecule type" value="Genomic_DNA"/>
</dbReference>
<dbReference type="InterPro" id="IPR000014">
    <property type="entry name" value="PAS"/>
</dbReference>
<dbReference type="CDD" id="cd00130">
    <property type="entry name" value="PAS"/>
    <property type="match status" value="1"/>
</dbReference>
<evidence type="ECO:0000313" key="3">
    <source>
        <dbReference type="Proteomes" id="UP000176902"/>
    </source>
</evidence>
<dbReference type="InterPro" id="IPR035965">
    <property type="entry name" value="PAS-like_dom_sf"/>
</dbReference>
<evidence type="ECO:0000259" key="1">
    <source>
        <dbReference type="PROSITE" id="PS50112"/>
    </source>
</evidence>
<dbReference type="SUPFAM" id="SSF55785">
    <property type="entry name" value="PYP-like sensor domain (PAS domain)"/>
    <property type="match status" value="1"/>
</dbReference>
<reference evidence="2 3" key="1">
    <citation type="journal article" date="2016" name="Nat. Commun.">
        <title>Thousands of microbial genomes shed light on interconnected biogeochemical processes in an aquifer system.</title>
        <authorList>
            <person name="Anantharaman K."/>
            <person name="Brown C.T."/>
            <person name="Hug L.A."/>
            <person name="Sharon I."/>
            <person name="Castelle C.J."/>
            <person name="Probst A.J."/>
            <person name="Thomas B.C."/>
            <person name="Singh A."/>
            <person name="Wilkins M.J."/>
            <person name="Karaoz U."/>
            <person name="Brodie E.L."/>
            <person name="Williams K.H."/>
            <person name="Hubbard S.S."/>
            <person name="Banfield J.F."/>
        </authorList>
    </citation>
    <scope>NUCLEOTIDE SEQUENCE [LARGE SCALE GENOMIC DNA]</scope>
</reference>
<comment type="caution">
    <text evidence="2">The sequence shown here is derived from an EMBL/GenBank/DDBJ whole genome shotgun (WGS) entry which is preliminary data.</text>
</comment>
<dbReference type="Pfam" id="PF13426">
    <property type="entry name" value="PAS_9"/>
    <property type="match status" value="1"/>
</dbReference>
<feature type="domain" description="PAS" evidence="1">
    <location>
        <begin position="44"/>
        <end position="88"/>
    </location>
</feature>
<dbReference type="AlphaFoldDB" id="A0A1F5JX20"/>
<gene>
    <name evidence="2" type="ORF">A3C59_03695</name>
</gene>
<name>A0A1F5JX20_9BACT</name>
<dbReference type="Gene3D" id="3.30.450.20">
    <property type="entry name" value="PAS domain"/>
    <property type="match status" value="1"/>
</dbReference>
<dbReference type="STRING" id="1797768.A3C59_03695"/>
<sequence length="168" mass="19164">MQVVFRAFLMKNNNNHVEYRCIKCNKLLAIGELGSPAVEIKCSRCKQINFFFDDETDQIMITDIDGVILYGNKALADLTGYSITEIIGARPSLWGGQMSETFYKELWHKIKVEKQIAIVTVINKKKNGQLYEVTLRISPILDEKGNPKFFIGTETKTAEKKLIKKQSL</sequence>
<dbReference type="NCBIfam" id="TIGR00229">
    <property type="entry name" value="sensory_box"/>
    <property type="match status" value="1"/>
</dbReference>
<accession>A0A1F5JX20</accession>
<organism evidence="2 3">
    <name type="scientific">Candidatus Daviesbacteria bacterium RIFCSPHIGHO2_02_FULL_36_13</name>
    <dbReference type="NCBI Taxonomy" id="1797768"/>
    <lineage>
        <taxon>Bacteria</taxon>
        <taxon>Candidatus Daviesiibacteriota</taxon>
    </lineage>
</organism>